<accession>A0A177EXF3</accession>
<protein>
    <submittedName>
        <fullName evidence="2">Uncharacterized protein</fullName>
    </submittedName>
</protein>
<evidence type="ECO:0000313" key="2">
    <source>
        <dbReference type="EMBL" id="OAG36723.1"/>
    </source>
</evidence>
<gene>
    <name evidence="2" type="ORF">AYO21_09107</name>
</gene>
<dbReference type="RefSeq" id="XP_022508675.1">
    <property type="nucleotide sequence ID" value="XM_022659045.1"/>
</dbReference>
<dbReference type="GeneID" id="34604245"/>
<dbReference type="Proteomes" id="UP000077002">
    <property type="component" value="Unassembled WGS sequence"/>
</dbReference>
<keyword evidence="3" id="KW-1185">Reference proteome</keyword>
<feature type="signal peptide" evidence="1">
    <location>
        <begin position="1"/>
        <end position="16"/>
    </location>
</feature>
<feature type="chain" id="PRO_5008060743" evidence="1">
    <location>
        <begin position="17"/>
        <end position="246"/>
    </location>
</feature>
<sequence length="246" mass="25569">MLTSTLLLASLGVAAAFKNTPDVTVRVTSTRTIAFCAYPTGFGPCDGASQAWEAGVTGHMGQDDWAAGTVPRNSGLTVVLRAALSKAVLNTVALRADLRADLRAVAIKSGLKVALNTVALSKVALRVAATIKLGLRVDLKAVLSKAAPNMVAPKVVRSKAALNMVAPRVAPKVAPKVVLNTEARKEVAIRVALSRVALSRAALKAVVIKSALRKRQAGTGGSLVFSSPAKVAMEVSTLLQSQYRLP</sequence>
<dbReference type="OrthoDB" id="10399507at2759"/>
<proteinExistence type="predicted"/>
<comment type="caution">
    <text evidence="2">The sequence shown here is derived from an EMBL/GenBank/DDBJ whole genome shotgun (WGS) entry which is preliminary data.</text>
</comment>
<dbReference type="AlphaFoldDB" id="A0A177EXF3"/>
<reference evidence="2 3" key="1">
    <citation type="submission" date="2016-03" db="EMBL/GenBank/DDBJ databases">
        <title>Draft genome sequence of the Fonsecaea monophora CBS 269.37.</title>
        <authorList>
            <person name="Bombassaro A."/>
            <person name="Vinicius W.A."/>
            <person name="De Hoog S."/>
            <person name="Sun J."/>
            <person name="Souza E.M."/>
            <person name="Raittz R.T."/>
            <person name="Costa F."/>
            <person name="Leao A.C."/>
            <person name="Tadra-Sfeir M.Z."/>
            <person name="Baura V."/>
            <person name="Balsanelli E."/>
            <person name="Pedrosa F.O."/>
            <person name="Moreno L.F."/>
            <person name="Steffens M.B."/>
            <person name="Xi L."/>
            <person name="Bocca A.L."/>
            <person name="Felipe M.S."/>
            <person name="Teixeira M."/>
            <person name="Telles Filho F.Q."/>
            <person name="Azevedo C.M."/>
            <person name="Gomes R."/>
            <person name="Vicente V.A."/>
        </authorList>
    </citation>
    <scope>NUCLEOTIDE SEQUENCE [LARGE SCALE GENOMIC DNA]</scope>
    <source>
        <strain evidence="2 3">CBS 269.37</strain>
    </source>
</reference>
<organism evidence="2 3">
    <name type="scientific">Fonsecaea monophora</name>
    <dbReference type="NCBI Taxonomy" id="254056"/>
    <lineage>
        <taxon>Eukaryota</taxon>
        <taxon>Fungi</taxon>
        <taxon>Dikarya</taxon>
        <taxon>Ascomycota</taxon>
        <taxon>Pezizomycotina</taxon>
        <taxon>Eurotiomycetes</taxon>
        <taxon>Chaetothyriomycetidae</taxon>
        <taxon>Chaetothyriales</taxon>
        <taxon>Herpotrichiellaceae</taxon>
        <taxon>Fonsecaea</taxon>
    </lineage>
</organism>
<evidence type="ECO:0000313" key="3">
    <source>
        <dbReference type="Proteomes" id="UP000077002"/>
    </source>
</evidence>
<evidence type="ECO:0000256" key="1">
    <source>
        <dbReference type="SAM" id="SignalP"/>
    </source>
</evidence>
<keyword evidence="1" id="KW-0732">Signal</keyword>
<name>A0A177EXF3_9EURO</name>
<dbReference type="EMBL" id="LVKK01000085">
    <property type="protein sequence ID" value="OAG36723.1"/>
    <property type="molecule type" value="Genomic_DNA"/>
</dbReference>